<keyword evidence="3" id="KW-1185">Reference proteome</keyword>
<reference evidence="2 3" key="1">
    <citation type="submission" date="2014-08" db="EMBL/GenBank/DDBJ databases">
        <authorList>
            <person name="den Bakker H.C."/>
        </authorList>
    </citation>
    <scope>NUCLEOTIDE SEQUENCE [LARGE SCALE GENOMIC DNA]</scope>
    <source>
        <strain evidence="2 3">DSM 18334</strain>
    </source>
</reference>
<feature type="compositionally biased region" description="Polar residues" evidence="1">
    <location>
        <begin position="29"/>
        <end position="42"/>
    </location>
</feature>
<dbReference type="AlphaFoldDB" id="A0A098M4L9"/>
<dbReference type="Proteomes" id="UP000029734">
    <property type="component" value="Unassembled WGS sequence"/>
</dbReference>
<dbReference type="EMBL" id="JQCR01000003">
    <property type="protein sequence ID" value="KGE17500.1"/>
    <property type="molecule type" value="Genomic_DNA"/>
</dbReference>
<comment type="caution">
    <text evidence="2">The sequence shown here is derived from an EMBL/GenBank/DDBJ whole genome shotgun (WGS) entry which is preliminary data.</text>
</comment>
<dbReference type="eggNOG" id="ENOG5033IFA">
    <property type="taxonomic scope" value="Bacteria"/>
</dbReference>
<dbReference type="OrthoDB" id="2476294at2"/>
<name>A0A098M4L9_9BACL</name>
<organism evidence="2 3">
    <name type="scientific">Paenibacillus wynnii</name>
    <dbReference type="NCBI Taxonomy" id="268407"/>
    <lineage>
        <taxon>Bacteria</taxon>
        <taxon>Bacillati</taxon>
        <taxon>Bacillota</taxon>
        <taxon>Bacilli</taxon>
        <taxon>Bacillales</taxon>
        <taxon>Paenibacillaceae</taxon>
        <taxon>Paenibacillus</taxon>
    </lineage>
</organism>
<protein>
    <submittedName>
        <fullName evidence="2">Uncharacterized protein</fullName>
    </submittedName>
</protein>
<gene>
    <name evidence="2" type="ORF">PWYN_23130</name>
</gene>
<reference evidence="2 3" key="2">
    <citation type="submission" date="2014-10" db="EMBL/GenBank/DDBJ databases">
        <title>Comparative genomics of the Paenibacillus odorifer group.</title>
        <authorList>
            <person name="Tsai Y.-C."/>
            <person name="Martin N."/>
            <person name="Korlach J."/>
            <person name="Wiedmann M."/>
        </authorList>
    </citation>
    <scope>NUCLEOTIDE SEQUENCE [LARGE SCALE GENOMIC DNA]</scope>
    <source>
        <strain evidence="2 3">DSM 18334</strain>
    </source>
</reference>
<feature type="compositionally biased region" description="Basic and acidic residues" evidence="1">
    <location>
        <begin position="61"/>
        <end position="70"/>
    </location>
</feature>
<dbReference type="RefSeq" id="WP_036656435.1">
    <property type="nucleotide sequence ID" value="NZ_JQCR01000003.1"/>
</dbReference>
<feature type="compositionally biased region" description="Basic and acidic residues" evidence="1">
    <location>
        <begin position="80"/>
        <end position="103"/>
    </location>
</feature>
<evidence type="ECO:0000256" key="1">
    <source>
        <dbReference type="SAM" id="MobiDB-lite"/>
    </source>
</evidence>
<evidence type="ECO:0000313" key="3">
    <source>
        <dbReference type="Proteomes" id="UP000029734"/>
    </source>
</evidence>
<evidence type="ECO:0000313" key="2">
    <source>
        <dbReference type="EMBL" id="KGE17500.1"/>
    </source>
</evidence>
<feature type="region of interest" description="Disordered" evidence="1">
    <location>
        <begin position="17"/>
        <end position="103"/>
    </location>
</feature>
<accession>A0A098M4L9</accession>
<sequence>MSLKPVELQIAVPRATEAGKLQNDLQHRPSLNQQQLAGQNVKSSHEQTQRSSGVDETAETSVRDDGHHEQGSGGSSSSGKKGESTKYRDAEHPYKGHSIDLTL</sequence>
<proteinExistence type="predicted"/>
<dbReference type="STRING" id="268407.PWYN_23130"/>